<feature type="compositionally biased region" description="Basic and acidic residues" evidence="6">
    <location>
        <begin position="198"/>
        <end position="208"/>
    </location>
</feature>
<comment type="similarity">
    <text evidence="2">Belongs to the ESF2/ABP1 family.</text>
</comment>
<dbReference type="GO" id="GO:0000480">
    <property type="term" value="P:endonucleolytic cleavage in 5'-ETS of tricistronic rRNA transcript (SSU-rRNA, 5.8S rRNA, LSU-rRNA)"/>
    <property type="evidence" value="ECO:0007669"/>
    <property type="project" value="TreeGrafter"/>
</dbReference>
<proteinExistence type="inferred from homology"/>
<name>A0A9N8VM05_9GLOM</name>
<evidence type="ECO:0000256" key="3">
    <source>
        <dbReference type="ARBA" id="ARBA00022884"/>
    </source>
</evidence>
<dbReference type="PANTHER" id="PTHR12311:SF7">
    <property type="entry name" value="ACTIVATOR OF BASAL TRANSCRIPTION 1"/>
    <property type="match status" value="1"/>
</dbReference>
<evidence type="ECO:0000256" key="2">
    <source>
        <dbReference type="ARBA" id="ARBA00005819"/>
    </source>
</evidence>
<dbReference type="CDD" id="cd12263">
    <property type="entry name" value="RRM_ABT1_like"/>
    <property type="match status" value="1"/>
</dbReference>
<dbReference type="GO" id="GO:0003723">
    <property type="term" value="F:RNA binding"/>
    <property type="evidence" value="ECO:0007669"/>
    <property type="project" value="UniProtKB-KW"/>
</dbReference>
<accession>A0A9N8VM05</accession>
<reference evidence="7" key="1">
    <citation type="submission" date="2021-06" db="EMBL/GenBank/DDBJ databases">
        <authorList>
            <person name="Kallberg Y."/>
            <person name="Tangrot J."/>
            <person name="Rosling A."/>
        </authorList>
    </citation>
    <scope>NUCLEOTIDE SEQUENCE</scope>
    <source>
        <strain evidence="7">CL551</strain>
    </source>
</reference>
<dbReference type="InterPro" id="IPR012677">
    <property type="entry name" value="Nucleotide-bd_a/b_plait_sf"/>
</dbReference>
<evidence type="ECO:0000256" key="5">
    <source>
        <dbReference type="ARBA" id="ARBA00032634"/>
    </source>
</evidence>
<evidence type="ECO:0000256" key="4">
    <source>
        <dbReference type="ARBA" id="ARBA00023242"/>
    </source>
</evidence>
<feature type="region of interest" description="Disordered" evidence="6">
    <location>
        <begin position="172"/>
        <end position="235"/>
    </location>
</feature>
<feature type="compositionally biased region" description="Low complexity" evidence="6">
    <location>
        <begin position="212"/>
        <end position="225"/>
    </location>
</feature>
<dbReference type="GO" id="GO:0000472">
    <property type="term" value="P:endonucleolytic cleavage to generate mature 5'-end of SSU-rRNA from (SSU-rRNA, 5.8S rRNA, LSU-rRNA)"/>
    <property type="evidence" value="ECO:0007669"/>
    <property type="project" value="TreeGrafter"/>
</dbReference>
<dbReference type="Gene3D" id="3.30.70.330">
    <property type="match status" value="1"/>
</dbReference>
<dbReference type="EMBL" id="CAJVPV010000379">
    <property type="protein sequence ID" value="CAG8454064.1"/>
    <property type="molecule type" value="Genomic_DNA"/>
</dbReference>
<dbReference type="OrthoDB" id="287393at2759"/>
<comment type="subcellular location">
    <subcellularLocation>
        <location evidence="1">Nucleus</location>
        <location evidence="1">Nucleolus</location>
    </subcellularLocation>
</comment>
<gene>
    <name evidence="7" type="ORF">AMORRO_LOCUS1050</name>
</gene>
<evidence type="ECO:0000313" key="7">
    <source>
        <dbReference type="EMBL" id="CAG8454064.1"/>
    </source>
</evidence>
<dbReference type="InterPro" id="IPR039119">
    <property type="entry name" value="ABT1/Esf2"/>
</dbReference>
<dbReference type="PANTHER" id="PTHR12311">
    <property type="entry name" value="ACTIVATOR OF BASAL TRANSCRIPTION 1"/>
    <property type="match status" value="1"/>
</dbReference>
<dbReference type="Proteomes" id="UP000789342">
    <property type="component" value="Unassembled WGS sequence"/>
</dbReference>
<evidence type="ECO:0000313" key="8">
    <source>
        <dbReference type="Proteomes" id="UP000789342"/>
    </source>
</evidence>
<feature type="compositionally biased region" description="Basic residues" evidence="6">
    <location>
        <begin position="226"/>
        <end position="235"/>
    </location>
</feature>
<organism evidence="7 8">
    <name type="scientific">Acaulospora morrowiae</name>
    <dbReference type="NCBI Taxonomy" id="94023"/>
    <lineage>
        <taxon>Eukaryota</taxon>
        <taxon>Fungi</taxon>
        <taxon>Fungi incertae sedis</taxon>
        <taxon>Mucoromycota</taxon>
        <taxon>Glomeromycotina</taxon>
        <taxon>Glomeromycetes</taxon>
        <taxon>Diversisporales</taxon>
        <taxon>Acaulosporaceae</taxon>
        <taxon>Acaulospora</taxon>
    </lineage>
</organism>
<dbReference type="GO" id="GO:0034462">
    <property type="term" value="P:small-subunit processome assembly"/>
    <property type="evidence" value="ECO:0007669"/>
    <property type="project" value="TreeGrafter"/>
</dbReference>
<dbReference type="SUPFAM" id="SSF54928">
    <property type="entry name" value="RNA-binding domain, RBD"/>
    <property type="match status" value="1"/>
</dbReference>
<dbReference type="InterPro" id="IPR034353">
    <property type="entry name" value="ABT1/ESF2_RRM"/>
</dbReference>
<evidence type="ECO:0000256" key="1">
    <source>
        <dbReference type="ARBA" id="ARBA00004604"/>
    </source>
</evidence>
<keyword evidence="8" id="KW-1185">Reference proteome</keyword>
<sequence length="275" mass="32085">MDDKIVKPLSREELLEFEKAQNKTGLVYLSRIPPFMKPPKIKHLLSQYGEVGRVYLVPEDPKIKERRAKYSGNRKKNYTEGWVEFMDKKVAKLVAVTLNTQPIGGNRRNNYHDDLWNIKYLPKFKWNHLTEQIAYENAARVRRLQAEISQGRRENKEYIKKVEKAKMIQNIEQKKEKKRKAIESERDNASETLPVDVDETKKKPKISEDNDTVTSTNIKSTSNNNQKRRHIKQRKLITKEFDVTTGDARNSLKTDDEVKRTSSGIKGVLNKVFGK</sequence>
<dbReference type="AlphaFoldDB" id="A0A9N8VM05"/>
<dbReference type="GO" id="GO:0000447">
    <property type="term" value="P:endonucleolytic cleavage in ITS1 to separate SSU-rRNA from 5.8S rRNA and LSU-rRNA from tricistronic rRNA transcript (SSU-rRNA, 5.8S rRNA, LSU-rRNA)"/>
    <property type="evidence" value="ECO:0007669"/>
    <property type="project" value="TreeGrafter"/>
</dbReference>
<keyword evidence="4" id="KW-0539">Nucleus</keyword>
<comment type="caution">
    <text evidence="7">The sequence shown here is derived from an EMBL/GenBank/DDBJ whole genome shotgun (WGS) entry which is preliminary data.</text>
</comment>
<keyword evidence="3" id="KW-0694">RNA-binding</keyword>
<protein>
    <recommendedName>
        <fullName evidence="5">18S rRNA factor 2</fullName>
    </recommendedName>
</protein>
<evidence type="ECO:0000256" key="6">
    <source>
        <dbReference type="SAM" id="MobiDB-lite"/>
    </source>
</evidence>
<dbReference type="InterPro" id="IPR035979">
    <property type="entry name" value="RBD_domain_sf"/>
</dbReference>
<dbReference type="GO" id="GO:0005730">
    <property type="term" value="C:nucleolus"/>
    <property type="evidence" value="ECO:0007669"/>
    <property type="project" value="UniProtKB-SubCell"/>
</dbReference>